<evidence type="ECO:0000256" key="1">
    <source>
        <dbReference type="SAM" id="Phobius"/>
    </source>
</evidence>
<gene>
    <name evidence="2" type="ORF">GCM10022409_27360</name>
</gene>
<feature type="transmembrane region" description="Helical" evidence="1">
    <location>
        <begin position="158"/>
        <end position="180"/>
    </location>
</feature>
<dbReference type="Proteomes" id="UP001501469">
    <property type="component" value="Unassembled WGS sequence"/>
</dbReference>
<feature type="transmembrane region" description="Helical" evidence="1">
    <location>
        <begin position="200"/>
        <end position="222"/>
    </location>
</feature>
<accession>A0ABP7UCG1</accession>
<evidence type="ECO:0000313" key="3">
    <source>
        <dbReference type="Proteomes" id="UP001501469"/>
    </source>
</evidence>
<feature type="transmembrane region" description="Helical" evidence="1">
    <location>
        <begin position="79"/>
        <end position="97"/>
    </location>
</feature>
<keyword evidence="3" id="KW-1185">Reference proteome</keyword>
<protein>
    <submittedName>
        <fullName evidence="2">Uncharacterized protein</fullName>
    </submittedName>
</protein>
<reference evidence="3" key="1">
    <citation type="journal article" date="2019" name="Int. J. Syst. Evol. Microbiol.">
        <title>The Global Catalogue of Microorganisms (GCM) 10K type strain sequencing project: providing services to taxonomists for standard genome sequencing and annotation.</title>
        <authorList>
            <consortium name="The Broad Institute Genomics Platform"/>
            <consortium name="The Broad Institute Genome Sequencing Center for Infectious Disease"/>
            <person name="Wu L."/>
            <person name="Ma J."/>
        </authorList>
    </citation>
    <scope>NUCLEOTIDE SEQUENCE [LARGE SCALE GENOMIC DNA]</scope>
    <source>
        <strain evidence="3">JCM 17225</strain>
    </source>
</reference>
<feature type="transmembrane region" description="Helical" evidence="1">
    <location>
        <begin position="109"/>
        <end position="127"/>
    </location>
</feature>
<sequence>MLPCPGQGFAMTHTPSLPIRLRPVLAFAALALLIVGIEHAVVRLPVFPQHPALPWAILFDMLVGLPVLFYLLLMRRYRLSPLLLVSVISTCLGLAYWLLPAPYWPSVPLLKLLPIVLEGCVLVAIAARGRKLVRAYRAAGAHEARPLPRLRLAAEQELGVFGVLLVAELDMLRYALLGWWERAPAPLAGTVSFSSHRESGFPALLIMACFGLLIESAALHLLVRMWSPLAAGWLLVADAYTLLLFIAHGHAVRLQPTVLTAHEVLVRVGFFWRVAVPRASLSNIDLLRGDYATDAETLNLARPLLTAPNVMLTFAAPVTVVGPYGICRTARRLVLYLDEPQAFVAAAGSSDFSMR</sequence>
<proteinExistence type="predicted"/>
<keyword evidence="1" id="KW-0472">Membrane</keyword>
<name>A0ABP7UCG1_9BACT</name>
<feature type="transmembrane region" description="Helical" evidence="1">
    <location>
        <begin position="229"/>
        <end position="247"/>
    </location>
</feature>
<feature type="transmembrane region" description="Helical" evidence="1">
    <location>
        <begin position="21"/>
        <end position="41"/>
    </location>
</feature>
<organism evidence="2 3">
    <name type="scientific">Hymenobacter glaciei</name>
    <dbReference type="NCBI Taxonomy" id="877209"/>
    <lineage>
        <taxon>Bacteria</taxon>
        <taxon>Pseudomonadati</taxon>
        <taxon>Bacteroidota</taxon>
        <taxon>Cytophagia</taxon>
        <taxon>Cytophagales</taxon>
        <taxon>Hymenobacteraceae</taxon>
        <taxon>Hymenobacter</taxon>
    </lineage>
</organism>
<comment type="caution">
    <text evidence="2">The sequence shown here is derived from an EMBL/GenBank/DDBJ whole genome shotgun (WGS) entry which is preliminary data.</text>
</comment>
<feature type="transmembrane region" description="Helical" evidence="1">
    <location>
        <begin position="53"/>
        <end position="72"/>
    </location>
</feature>
<keyword evidence="1" id="KW-0812">Transmembrane</keyword>
<evidence type="ECO:0000313" key="2">
    <source>
        <dbReference type="EMBL" id="GAA4040052.1"/>
    </source>
</evidence>
<dbReference type="EMBL" id="BAABDK010000021">
    <property type="protein sequence ID" value="GAA4040052.1"/>
    <property type="molecule type" value="Genomic_DNA"/>
</dbReference>
<keyword evidence="1" id="KW-1133">Transmembrane helix</keyword>